<name>A0A397V932_9GLOM</name>
<proteinExistence type="predicted"/>
<comment type="caution">
    <text evidence="1">The sequence shown here is derived from an EMBL/GenBank/DDBJ whole genome shotgun (WGS) entry which is preliminary data.</text>
</comment>
<dbReference type="OrthoDB" id="2481991at2759"/>
<protein>
    <submittedName>
        <fullName evidence="1">Uncharacterized protein</fullName>
    </submittedName>
</protein>
<dbReference type="EMBL" id="QKWP01000673">
    <property type="protein sequence ID" value="RIB16473.1"/>
    <property type="molecule type" value="Genomic_DNA"/>
</dbReference>
<gene>
    <name evidence="1" type="ORF">C2G38_2189856</name>
</gene>
<sequence length="191" mass="21222">MSSIVYLYVVTKSTRDGAGPDSDHPNSEGVNTADLLESRECSWKNSIFCCSPLFCHKKLRRRKKTLISTKISRTRAPPSASYLVKATLQQKTSCFSSVGNLVQLGPQSKIIEVKEFCHSYTLIDIWNASISEKESNDIENITPNHNTPICSIIIDNHEIEQINYSPEKAKSSTNYLLYSSGTTGVALKLGM</sequence>
<accession>A0A397V932</accession>
<keyword evidence="2" id="KW-1185">Reference proteome</keyword>
<evidence type="ECO:0000313" key="1">
    <source>
        <dbReference type="EMBL" id="RIB16473.1"/>
    </source>
</evidence>
<reference evidence="1 2" key="1">
    <citation type="submission" date="2018-06" db="EMBL/GenBank/DDBJ databases">
        <title>Comparative genomics reveals the genomic features of Rhizophagus irregularis, R. cerebriforme, R. diaphanum and Gigaspora rosea, and their symbiotic lifestyle signature.</title>
        <authorList>
            <person name="Morin E."/>
            <person name="San Clemente H."/>
            <person name="Chen E.C.H."/>
            <person name="De La Providencia I."/>
            <person name="Hainaut M."/>
            <person name="Kuo A."/>
            <person name="Kohler A."/>
            <person name="Murat C."/>
            <person name="Tang N."/>
            <person name="Roy S."/>
            <person name="Loubradou J."/>
            <person name="Henrissat B."/>
            <person name="Grigoriev I.V."/>
            <person name="Corradi N."/>
            <person name="Roux C."/>
            <person name="Martin F.M."/>
        </authorList>
    </citation>
    <scope>NUCLEOTIDE SEQUENCE [LARGE SCALE GENOMIC DNA]</scope>
    <source>
        <strain evidence="1 2">DAOM 194757</strain>
    </source>
</reference>
<organism evidence="1 2">
    <name type="scientific">Gigaspora rosea</name>
    <dbReference type="NCBI Taxonomy" id="44941"/>
    <lineage>
        <taxon>Eukaryota</taxon>
        <taxon>Fungi</taxon>
        <taxon>Fungi incertae sedis</taxon>
        <taxon>Mucoromycota</taxon>
        <taxon>Glomeromycotina</taxon>
        <taxon>Glomeromycetes</taxon>
        <taxon>Diversisporales</taxon>
        <taxon>Gigasporaceae</taxon>
        <taxon>Gigaspora</taxon>
    </lineage>
</organism>
<dbReference type="Proteomes" id="UP000266673">
    <property type="component" value="Unassembled WGS sequence"/>
</dbReference>
<dbReference type="AlphaFoldDB" id="A0A397V932"/>
<evidence type="ECO:0000313" key="2">
    <source>
        <dbReference type="Proteomes" id="UP000266673"/>
    </source>
</evidence>